<dbReference type="Proteomes" id="UP000723714">
    <property type="component" value="Unassembled WGS sequence"/>
</dbReference>
<keyword evidence="2" id="KW-1185">Reference proteome</keyword>
<dbReference type="EMBL" id="JABACJ020000011">
    <property type="protein sequence ID" value="MBU3876587.1"/>
    <property type="molecule type" value="Genomic_DNA"/>
</dbReference>
<accession>A0ABS6D4S2</accession>
<evidence type="ECO:0000313" key="1">
    <source>
        <dbReference type="EMBL" id="MBU3876587.1"/>
    </source>
</evidence>
<comment type="caution">
    <text evidence="1">The sequence shown here is derived from an EMBL/GenBank/DDBJ whole genome shotgun (WGS) entry which is preliminary data.</text>
</comment>
<organism evidence="1 2">
    <name type="scientific">Faecalicatena faecalis</name>
    <dbReference type="NCBI Taxonomy" id="2726362"/>
    <lineage>
        <taxon>Bacteria</taxon>
        <taxon>Bacillati</taxon>
        <taxon>Bacillota</taxon>
        <taxon>Clostridia</taxon>
        <taxon>Lachnospirales</taxon>
        <taxon>Lachnospiraceae</taxon>
        <taxon>Faecalicatena</taxon>
    </lineage>
</organism>
<protein>
    <submittedName>
        <fullName evidence="1">Type II toxin-antitoxin system MqsR family toxin</fullName>
    </submittedName>
</protein>
<reference evidence="1 2" key="1">
    <citation type="submission" date="2021-06" db="EMBL/GenBank/DDBJ databases">
        <title>Faecalicatena sp. nov. isolated from porcine feces.</title>
        <authorList>
            <person name="Oh B.S."/>
            <person name="Lee J.H."/>
        </authorList>
    </citation>
    <scope>NUCLEOTIDE SEQUENCE [LARGE SCALE GENOMIC DNA]</scope>
    <source>
        <strain evidence="1 2">AGMB00832</strain>
    </source>
</reference>
<name>A0ABS6D4S2_9FIRM</name>
<dbReference type="Pfam" id="PF15723">
    <property type="entry name" value="MqsR_toxin"/>
    <property type="match status" value="1"/>
</dbReference>
<sequence>MAETGITKQDICRVVQELEVCNYCYTADDRNERFPNEQVWVFGITKKLIDKEESLYIKLKIRIIKEEILLIMSFHPENPGMESFKLKFPYKD</sequence>
<proteinExistence type="predicted"/>
<dbReference type="InterPro" id="IPR031451">
    <property type="entry name" value="MqsR_toxin"/>
</dbReference>
<gene>
    <name evidence="1" type="ORF">HGO97_012315</name>
</gene>
<evidence type="ECO:0000313" key="2">
    <source>
        <dbReference type="Proteomes" id="UP000723714"/>
    </source>
</evidence>
<dbReference type="Gene3D" id="3.30.2310.40">
    <property type="match status" value="1"/>
</dbReference>
<dbReference type="InterPro" id="IPR038493">
    <property type="entry name" value="MqsR_sf"/>
</dbReference>